<evidence type="ECO:0000313" key="15">
    <source>
        <dbReference type="EMBL" id="SJZ89172.1"/>
    </source>
</evidence>
<dbReference type="PANTHER" id="PTHR10192:SF5">
    <property type="entry name" value="GEPHYRIN"/>
    <property type="match status" value="1"/>
</dbReference>
<reference evidence="16" key="1">
    <citation type="submission" date="2017-02" db="EMBL/GenBank/DDBJ databases">
        <authorList>
            <person name="Varghese N."/>
            <person name="Submissions S."/>
        </authorList>
    </citation>
    <scope>NUCLEOTIDE SEQUENCE [LARGE SCALE GENOMIC DNA]</scope>
    <source>
        <strain evidence="16">ATCC BAA-73</strain>
    </source>
</reference>
<dbReference type="Pfam" id="PF03453">
    <property type="entry name" value="MoeA_N"/>
    <property type="match status" value="1"/>
</dbReference>
<keyword evidence="8 13" id="KW-0808">Transferase</keyword>
<dbReference type="SUPFAM" id="SSF63867">
    <property type="entry name" value="MoeA C-terminal domain-like"/>
    <property type="match status" value="1"/>
</dbReference>
<evidence type="ECO:0000256" key="10">
    <source>
        <dbReference type="ARBA" id="ARBA00022842"/>
    </source>
</evidence>
<organism evidence="15 16">
    <name type="scientific">Selenihalanaerobacter shriftii</name>
    <dbReference type="NCBI Taxonomy" id="142842"/>
    <lineage>
        <taxon>Bacteria</taxon>
        <taxon>Bacillati</taxon>
        <taxon>Bacillota</taxon>
        <taxon>Clostridia</taxon>
        <taxon>Halanaerobiales</taxon>
        <taxon>Halobacteroidaceae</taxon>
        <taxon>Selenihalanaerobacter</taxon>
    </lineage>
</organism>
<keyword evidence="7 13" id="KW-0500">Molybdenum</keyword>
<dbReference type="NCBIfam" id="TIGR00177">
    <property type="entry name" value="molyb_syn"/>
    <property type="match status" value="1"/>
</dbReference>
<dbReference type="InterPro" id="IPR038987">
    <property type="entry name" value="MoeA-like"/>
</dbReference>
<dbReference type="NCBIfam" id="NF045515">
    <property type="entry name" value="Glp_gephyrin"/>
    <property type="match status" value="1"/>
</dbReference>
<feature type="domain" description="MoaB/Mog" evidence="14">
    <location>
        <begin position="179"/>
        <end position="316"/>
    </location>
</feature>
<dbReference type="Proteomes" id="UP000190625">
    <property type="component" value="Unassembled WGS sequence"/>
</dbReference>
<dbReference type="CDD" id="cd00887">
    <property type="entry name" value="MoeA"/>
    <property type="match status" value="1"/>
</dbReference>
<keyword evidence="16" id="KW-1185">Reference proteome</keyword>
<evidence type="ECO:0000256" key="4">
    <source>
        <dbReference type="ARBA" id="ARBA00010763"/>
    </source>
</evidence>
<gene>
    <name evidence="15" type="ORF">SAMN02745118_02121</name>
</gene>
<dbReference type="InterPro" id="IPR036688">
    <property type="entry name" value="MoeA_C_domain_IV_sf"/>
</dbReference>
<dbReference type="GO" id="GO:0005829">
    <property type="term" value="C:cytosol"/>
    <property type="evidence" value="ECO:0007669"/>
    <property type="project" value="TreeGrafter"/>
</dbReference>
<protein>
    <recommendedName>
        <fullName evidence="6 13">Molybdopterin molybdenumtransferase</fullName>
        <ecNumber evidence="5 13">2.10.1.1</ecNumber>
    </recommendedName>
</protein>
<evidence type="ECO:0000256" key="5">
    <source>
        <dbReference type="ARBA" id="ARBA00013269"/>
    </source>
</evidence>
<dbReference type="InterPro" id="IPR005110">
    <property type="entry name" value="MoeA_linker/N"/>
</dbReference>
<dbReference type="UniPathway" id="UPA00344"/>
<dbReference type="EC" id="2.10.1.1" evidence="5 13"/>
<comment type="function">
    <text evidence="2 13">Catalyzes the insertion of molybdate into adenylated molybdopterin with the concomitant release of AMP.</text>
</comment>
<name>A0A1T4PCD5_9FIRM</name>
<evidence type="ECO:0000256" key="11">
    <source>
        <dbReference type="ARBA" id="ARBA00023150"/>
    </source>
</evidence>
<dbReference type="SUPFAM" id="SSF53218">
    <property type="entry name" value="Molybdenum cofactor biosynthesis proteins"/>
    <property type="match status" value="1"/>
</dbReference>
<evidence type="ECO:0000256" key="1">
    <source>
        <dbReference type="ARBA" id="ARBA00001946"/>
    </source>
</evidence>
<dbReference type="FunFam" id="3.40.980.10:FF:000004">
    <property type="entry name" value="Molybdopterin molybdenumtransferase"/>
    <property type="match status" value="1"/>
</dbReference>
<dbReference type="Pfam" id="PF00994">
    <property type="entry name" value="MoCF_biosynth"/>
    <property type="match status" value="1"/>
</dbReference>
<dbReference type="OrthoDB" id="9804758at2"/>
<dbReference type="SUPFAM" id="SSF63882">
    <property type="entry name" value="MoeA N-terminal region -like"/>
    <property type="match status" value="1"/>
</dbReference>
<evidence type="ECO:0000256" key="9">
    <source>
        <dbReference type="ARBA" id="ARBA00022723"/>
    </source>
</evidence>
<dbReference type="RefSeq" id="WP_078810562.1">
    <property type="nucleotide sequence ID" value="NZ_FUWM01000018.1"/>
</dbReference>
<dbReference type="FunFam" id="2.170.190.11:FF:000001">
    <property type="entry name" value="Molybdopterin molybdenumtransferase"/>
    <property type="match status" value="1"/>
</dbReference>
<keyword evidence="11 13" id="KW-0501">Molybdenum cofactor biosynthesis</keyword>
<evidence type="ECO:0000256" key="8">
    <source>
        <dbReference type="ARBA" id="ARBA00022679"/>
    </source>
</evidence>
<evidence type="ECO:0000256" key="3">
    <source>
        <dbReference type="ARBA" id="ARBA00005046"/>
    </source>
</evidence>
<accession>A0A1T4PCD5</accession>
<evidence type="ECO:0000256" key="12">
    <source>
        <dbReference type="ARBA" id="ARBA00047317"/>
    </source>
</evidence>
<dbReference type="InterPro" id="IPR005111">
    <property type="entry name" value="MoeA_C_domain_IV"/>
</dbReference>
<dbReference type="EMBL" id="FUWM01000018">
    <property type="protein sequence ID" value="SJZ89172.1"/>
    <property type="molecule type" value="Genomic_DNA"/>
</dbReference>
<keyword evidence="10 13" id="KW-0460">Magnesium</keyword>
<evidence type="ECO:0000313" key="16">
    <source>
        <dbReference type="Proteomes" id="UP000190625"/>
    </source>
</evidence>
<keyword evidence="9 13" id="KW-0479">Metal-binding</keyword>
<evidence type="ECO:0000256" key="2">
    <source>
        <dbReference type="ARBA" id="ARBA00002901"/>
    </source>
</evidence>
<evidence type="ECO:0000256" key="7">
    <source>
        <dbReference type="ARBA" id="ARBA00022505"/>
    </source>
</evidence>
<sequence length="404" mass="44054">MIDIDIALEKVLNRAKINDNVRVPILESLGFVIAEEIYANDTIPPFDKSAMDGYAVKYIDTIGSTKVDPNLLNLVGEVPAGHPSDYQLKSGEALKIMTGAPIPKGADAVLRKERAHLKGNQIEVLVEVSKGKDICPAGEDVEKGELIFSPGTKITPAVVGMLATLGYDEVTVYRQPEVAILATGDELVDINDDLKAGKIRNSNTYSIAAQVKTYGGKPKILGIGRDKLTKLKEKIKLSLESDILITTGGVSVGEYDLIQDVYKELGIDILFKKVAMKPGKPVTFGVYNDKPVFGLPGNPAAAMVGFEIFVRPTLLKLMGQQDLKFKRVTAKLKESVEKKKGRRHYLRTILTRKDNENFVSKAGTQGSGVLHTFANANSLAVVPKDIEYLAKGSEVEVLTLDKWF</sequence>
<dbReference type="Gene3D" id="3.90.105.10">
    <property type="entry name" value="Molybdopterin biosynthesis moea protein, domain 2"/>
    <property type="match status" value="1"/>
</dbReference>
<dbReference type="InterPro" id="IPR036135">
    <property type="entry name" value="MoeA_linker/N_sf"/>
</dbReference>
<comment type="similarity">
    <text evidence="4 13">Belongs to the MoeA family.</text>
</comment>
<dbReference type="STRING" id="142842.SAMN02745118_02121"/>
<dbReference type="Gene3D" id="2.40.340.10">
    <property type="entry name" value="MoeA, C-terminal, domain IV"/>
    <property type="match status" value="1"/>
</dbReference>
<dbReference type="GO" id="GO:0006777">
    <property type="term" value="P:Mo-molybdopterin cofactor biosynthetic process"/>
    <property type="evidence" value="ECO:0007669"/>
    <property type="project" value="UniProtKB-UniRule"/>
</dbReference>
<proteinExistence type="inferred from homology"/>
<dbReference type="AlphaFoldDB" id="A0A1T4PCD5"/>
<comment type="catalytic activity">
    <reaction evidence="12">
        <text>adenylyl-molybdopterin + molybdate = Mo-molybdopterin + AMP + H(+)</text>
        <dbReference type="Rhea" id="RHEA:35047"/>
        <dbReference type="ChEBI" id="CHEBI:15378"/>
        <dbReference type="ChEBI" id="CHEBI:36264"/>
        <dbReference type="ChEBI" id="CHEBI:62727"/>
        <dbReference type="ChEBI" id="CHEBI:71302"/>
        <dbReference type="ChEBI" id="CHEBI:456215"/>
        <dbReference type="EC" id="2.10.1.1"/>
    </reaction>
</comment>
<dbReference type="InterPro" id="IPR036425">
    <property type="entry name" value="MoaB/Mog-like_dom_sf"/>
</dbReference>
<comment type="pathway">
    <text evidence="3 13">Cofactor biosynthesis; molybdopterin biosynthesis.</text>
</comment>
<dbReference type="SMART" id="SM00852">
    <property type="entry name" value="MoCF_biosynth"/>
    <property type="match status" value="1"/>
</dbReference>
<evidence type="ECO:0000256" key="13">
    <source>
        <dbReference type="RuleBase" id="RU365090"/>
    </source>
</evidence>
<evidence type="ECO:0000259" key="14">
    <source>
        <dbReference type="SMART" id="SM00852"/>
    </source>
</evidence>
<dbReference type="Pfam" id="PF03454">
    <property type="entry name" value="MoeA_C"/>
    <property type="match status" value="1"/>
</dbReference>
<comment type="cofactor">
    <cofactor evidence="1 13">
        <name>Mg(2+)</name>
        <dbReference type="ChEBI" id="CHEBI:18420"/>
    </cofactor>
</comment>
<dbReference type="Gene3D" id="2.170.190.11">
    <property type="entry name" value="Molybdopterin biosynthesis moea protein, domain 3"/>
    <property type="match status" value="1"/>
</dbReference>
<dbReference type="GO" id="GO:0046872">
    <property type="term" value="F:metal ion binding"/>
    <property type="evidence" value="ECO:0007669"/>
    <property type="project" value="UniProtKB-UniRule"/>
</dbReference>
<evidence type="ECO:0000256" key="6">
    <source>
        <dbReference type="ARBA" id="ARBA00021108"/>
    </source>
</evidence>
<dbReference type="PANTHER" id="PTHR10192">
    <property type="entry name" value="MOLYBDOPTERIN BIOSYNTHESIS PROTEIN"/>
    <property type="match status" value="1"/>
</dbReference>
<dbReference type="Gene3D" id="3.40.980.10">
    <property type="entry name" value="MoaB/Mog-like domain"/>
    <property type="match status" value="1"/>
</dbReference>
<dbReference type="GO" id="GO:0061599">
    <property type="term" value="F:molybdopterin molybdotransferase activity"/>
    <property type="evidence" value="ECO:0007669"/>
    <property type="project" value="UniProtKB-UniRule"/>
</dbReference>
<dbReference type="InterPro" id="IPR001453">
    <property type="entry name" value="MoaB/Mog_dom"/>
</dbReference>